<evidence type="ECO:0000313" key="7">
    <source>
        <dbReference type="Proteomes" id="UP000179243"/>
    </source>
</evidence>
<dbReference type="EMBL" id="MFYX01000064">
    <property type="protein sequence ID" value="OGK04992.1"/>
    <property type="molecule type" value="Genomic_DNA"/>
</dbReference>
<dbReference type="GO" id="GO:0046872">
    <property type="term" value="F:metal ion binding"/>
    <property type="evidence" value="ECO:0007669"/>
    <property type="project" value="UniProtKB-KW"/>
</dbReference>
<proteinExistence type="predicted"/>
<dbReference type="InterPro" id="IPR050572">
    <property type="entry name" value="Fe-S_Ferredoxin"/>
</dbReference>
<dbReference type="PANTHER" id="PTHR43687:SF1">
    <property type="entry name" value="FERREDOXIN III"/>
    <property type="match status" value="1"/>
</dbReference>
<dbReference type="InterPro" id="IPR017900">
    <property type="entry name" value="4Fe4S_Fe_S_CS"/>
</dbReference>
<evidence type="ECO:0000256" key="1">
    <source>
        <dbReference type="ARBA" id="ARBA00022485"/>
    </source>
</evidence>
<dbReference type="Pfam" id="PF13237">
    <property type="entry name" value="Fer4_10"/>
    <property type="match status" value="1"/>
</dbReference>
<feature type="domain" description="4Fe-4S ferredoxin-type" evidence="5">
    <location>
        <begin position="307"/>
        <end position="336"/>
    </location>
</feature>
<name>A0A1F7FEU3_UNCRA</name>
<evidence type="ECO:0000313" key="6">
    <source>
        <dbReference type="EMBL" id="OGK04992.1"/>
    </source>
</evidence>
<organism evidence="6 7">
    <name type="scientific">Candidatus Raymondbacteria bacterium RIFOXYD12_FULL_49_13</name>
    <dbReference type="NCBI Taxonomy" id="1817890"/>
    <lineage>
        <taxon>Bacteria</taxon>
        <taxon>Raymondiibacteriota</taxon>
    </lineage>
</organism>
<dbReference type="PROSITE" id="PS00198">
    <property type="entry name" value="4FE4S_FER_1"/>
    <property type="match status" value="2"/>
</dbReference>
<keyword evidence="2" id="KW-0479">Metal-binding</keyword>
<accession>A0A1F7FEU3</accession>
<feature type="domain" description="4Fe-4S ferredoxin-type" evidence="5">
    <location>
        <begin position="337"/>
        <end position="365"/>
    </location>
</feature>
<evidence type="ECO:0000256" key="2">
    <source>
        <dbReference type="ARBA" id="ARBA00022723"/>
    </source>
</evidence>
<gene>
    <name evidence="6" type="ORF">A2519_09950</name>
</gene>
<dbReference type="AlphaFoldDB" id="A0A1F7FEU3"/>
<dbReference type="Proteomes" id="UP000179243">
    <property type="component" value="Unassembled WGS sequence"/>
</dbReference>
<keyword evidence="1" id="KW-0004">4Fe-4S</keyword>
<dbReference type="PANTHER" id="PTHR43687">
    <property type="entry name" value="ADENYLYLSULFATE REDUCTASE, BETA SUBUNIT"/>
    <property type="match status" value="1"/>
</dbReference>
<dbReference type="SUPFAM" id="SSF54862">
    <property type="entry name" value="4Fe-4S ferredoxins"/>
    <property type="match status" value="1"/>
</dbReference>
<evidence type="ECO:0000256" key="4">
    <source>
        <dbReference type="ARBA" id="ARBA00023014"/>
    </source>
</evidence>
<comment type="caution">
    <text evidence="6">The sequence shown here is derived from an EMBL/GenBank/DDBJ whole genome shotgun (WGS) entry which is preliminary data.</text>
</comment>
<sequence>MNVSIVKSNGYSLPGLKTDIANALSLAGFDPYSLKNKQVLLKPNLLRAVAPEKAVTTHPLFIRAIAEIALDHGARVAVGDSPGFGNTNQCLKGCRVIEGLKGLNVTIADFATPVTVKNERGTFKTFIIAKGVFESEAIINLPKLKTHGQMYLTGATKNMFGIVPGLLKGKKHLESGTDYSLFARMLVELCYFKKPVVSIIDGIVAMDGNGPGGGDPYDLGLIVTGTDTIAVDRICAAILGFNPENIPIFAQAKKNALGTGDLAAITVTGESIESVRVKNFRPARQGFSPLTMVPEFIANPLRNHLSFKPRVDQKKCRLCGECIAMCPVSCITNENAKIVMDYEKCIRCFCCQEICPHKAITAKRPLVGKIAAKILFRD</sequence>
<dbReference type="PROSITE" id="PS51379">
    <property type="entry name" value="4FE4S_FER_2"/>
    <property type="match status" value="2"/>
</dbReference>
<dbReference type="InterPro" id="IPR007160">
    <property type="entry name" value="DUF362"/>
</dbReference>
<dbReference type="InterPro" id="IPR017896">
    <property type="entry name" value="4Fe4S_Fe-S-bd"/>
</dbReference>
<dbReference type="GO" id="GO:0051539">
    <property type="term" value="F:4 iron, 4 sulfur cluster binding"/>
    <property type="evidence" value="ECO:0007669"/>
    <property type="project" value="UniProtKB-KW"/>
</dbReference>
<keyword evidence="4" id="KW-0411">Iron-sulfur</keyword>
<protein>
    <recommendedName>
        <fullName evidence="5">4Fe-4S ferredoxin-type domain-containing protein</fullName>
    </recommendedName>
</protein>
<dbReference type="Gene3D" id="3.30.70.20">
    <property type="match status" value="1"/>
</dbReference>
<dbReference type="Pfam" id="PF04015">
    <property type="entry name" value="DUF362"/>
    <property type="match status" value="1"/>
</dbReference>
<evidence type="ECO:0000256" key="3">
    <source>
        <dbReference type="ARBA" id="ARBA00023004"/>
    </source>
</evidence>
<evidence type="ECO:0000259" key="5">
    <source>
        <dbReference type="PROSITE" id="PS51379"/>
    </source>
</evidence>
<reference evidence="6 7" key="1">
    <citation type="journal article" date="2016" name="Nat. Commun.">
        <title>Thousands of microbial genomes shed light on interconnected biogeochemical processes in an aquifer system.</title>
        <authorList>
            <person name="Anantharaman K."/>
            <person name="Brown C.T."/>
            <person name="Hug L.A."/>
            <person name="Sharon I."/>
            <person name="Castelle C.J."/>
            <person name="Probst A.J."/>
            <person name="Thomas B.C."/>
            <person name="Singh A."/>
            <person name="Wilkins M.J."/>
            <person name="Karaoz U."/>
            <person name="Brodie E.L."/>
            <person name="Williams K.H."/>
            <person name="Hubbard S.S."/>
            <person name="Banfield J.F."/>
        </authorList>
    </citation>
    <scope>NUCLEOTIDE SEQUENCE [LARGE SCALE GENOMIC DNA]</scope>
</reference>
<keyword evidence="3" id="KW-0408">Iron</keyword>